<evidence type="ECO:0000313" key="12">
    <source>
        <dbReference type="EMBL" id="PSR87101.1"/>
    </source>
</evidence>
<evidence type="ECO:0000313" key="13">
    <source>
        <dbReference type="Proteomes" id="UP000241462"/>
    </source>
</evidence>
<proteinExistence type="inferred from homology"/>
<evidence type="ECO:0000256" key="10">
    <source>
        <dbReference type="SAM" id="Phobius"/>
    </source>
</evidence>
<evidence type="ECO:0000256" key="6">
    <source>
        <dbReference type="ARBA" id="ARBA00023098"/>
    </source>
</evidence>
<evidence type="ECO:0000256" key="4">
    <source>
        <dbReference type="ARBA" id="ARBA00022692"/>
    </source>
</evidence>
<evidence type="ECO:0000259" key="11">
    <source>
        <dbReference type="SMART" id="SM00563"/>
    </source>
</evidence>
<dbReference type="PANTHER" id="PTHR23063:SF60">
    <property type="entry name" value="LYSOPHOSPHATIDIC ACID:OLEOYL-COA ACYLTRANSFERASE 1"/>
    <property type="match status" value="1"/>
</dbReference>
<evidence type="ECO:0000256" key="2">
    <source>
        <dbReference type="ARBA" id="ARBA00008655"/>
    </source>
</evidence>
<feature type="transmembrane region" description="Helical" evidence="10">
    <location>
        <begin position="30"/>
        <end position="55"/>
    </location>
</feature>
<dbReference type="OrthoDB" id="272512at2759"/>
<evidence type="ECO:0000256" key="9">
    <source>
        <dbReference type="SAM" id="MobiDB-lite"/>
    </source>
</evidence>
<dbReference type="EMBL" id="KZ678433">
    <property type="protein sequence ID" value="PSR87101.1"/>
    <property type="molecule type" value="Genomic_DNA"/>
</dbReference>
<comment type="similarity">
    <text evidence="2">Belongs to the 1-acyl-sn-glycerol-3-phosphate acyltransferase family.</text>
</comment>
<evidence type="ECO:0000256" key="3">
    <source>
        <dbReference type="ARBA" id="ARBA00022679"/>
    </source>
</evidence>
<keyword evidence="8 12" id="KW-0012">Acyltransferase</keyword>
<dbReference type="GO" id="GO:0016746">
    <property type="term" value="F:acyltransferase activity"/>
    <property type="evidence" value="ECO:0007669"/>
    <property type="project" value="UniProtKB-KW"/>
</dbReference>
<evidence type="ECO:0000256" key="1">
    <source>
        <dbReference type="ARBA" id="ARBA00004370"/>
    </source>
</evidence>
<sequence>MEKFSQFRDRGSGVSPFMPHTSSSSAAARLLHIGLFTFRLPFLLAYTAFYFLLAANIPFLPQALQKLLTWGFLGIPWIIWGDLQLDGVKRGSLSQQPPERMPGAPPASVIAANLTSPVDAVYLAAVFDPIFTISYPHSRHVRRVGLFGAIWHALSPAQLRTTPSASSSSSSNLTTLADLIAANPRRVVAVFPECATTNGQGILPFSPSLLTVPGNVKIFPVSIRYTSPDIATPVPGAWFTFLWKLLSRPTHVMRIRIADAVYNTAGMINGLRSEASASASQASVDATGQHARARTGAAGNRIGEGSDAHVSAEEQRVLDRVAENLARLGRNKRVGLTVEDKARFVEAWKKK</sequence>
<dbReference type="GO" id="GO:0016020">
    <property type="term" value="C:membrane"/>
    <property type="evidence" value="ECO:0007669"/>
    <property type="project" value="UniProtKB-SubCell"/>
</dbReference>
<keyword evidence="5 10" id="KW-1133">Transmembrane helix</keyword>
<dbReference type="GO" id="GO:0006629">
    <property type="term" value="P:lipid metabolic process"/>
    <property type="evidence" value="ECO:0007669"/>
    <property type="project" value="UniProtKB-KW"/>
</dbReference>
<evidence type="ECO:0000256" key="8">
    <source>
        <dbReference type="ARBA" id="ARBA00023315"/>
    </source>
</evidence>
<gene>
    <name evidence="12" type="ORF">BD289DRAFT_432870</name>
</gene>
<keyword evidence="13" id="KW-1185">Reference proteome</keyword>
<organism evidence="12 13">
    <name type="scientific">Coniella lustricola</name>
    <dbReference type="NCBI Taxonomy" id="2025994"/>
    <lineage>
        <taxon>Eukaryota</taxon>
        <taxon>Fungi</taxon>
        <taxon>Dikarya</taxon>
        <taxon>Ascomycota</taxon>
        <taxon>Pezizomycotina</taxon>
        <taxon>Sordariomycetes</taxon>
        <taxon>Sordariomycetidae</taxon>
        <taxon>Diaporthales</taxon>
        <taxon>Schizoparmaceae</taxon>
        <taxon>Coniella</taxon>
    </lineage>
</organism>
<keyword evidence="4 10" id="KW-0812">Transmembrane</keyword>
<feature type="region of interest" description="Disordered" evidence="9">
    <location>
        <begin position="281"/>
        <end position="311"/>
    </location>
</feature>
<dbReference type="InterPro" id="IPR002123">
    <property type="entry name" value="Plipid/glycerol_acylTrfase"/>
</dbReference>
<feature type="compositionally biased region" description="Basic and acidic residues" evidence="9">
    <location>
        <begin position="1"/>
        <end position="11"/>
    </location>
</feature>
<dbReference type="Proteomes" id="UP000241462">
    <property type="component" value="Unassembled WGS sequence"/>
</dbReference>
<keyword evidence="3 12" id="KW-0808">Transferase</keyword>
<dbReference type="STRING" id="2025994.A0A2T3A987"/>
<feature type="domain" description="Phospholipid/glycerol acyltransferase" evidence="11">
    <location>
        <begin position="108"/>
        <end position="226"/>
    </location>
</feature>
<reference evidence="12 13" key="1">
    <citation type="journal article" date="2018" name="Mycol. Prog.">
        <title>Coniella lustricola, a new species from submerged detritus.</title>
        <authorList>
            <person name="Raudabaugh D.B."/>
            <person name="Iturriaga T."/>
            <person name="Carver A."/>
            <person name="Mondo S."/>
            <person name="Pangilinan J."/>
            <person name="Lipzen A."/>
            <person name="He G."/>
            <person name="Amirebrahimi M."/>
            <person name="Grigoriev I.V."/>
            <person name="Miller A.N."/>
        </authorList>
    </citation>
    <scope>NUCLEOTIDE SEQUENCE [LARGE SCALE GENOMIC DNA]</scope>
    <source>
        <strain evidence="12 13">B22-T-1</strain>
    </source>
</reference>
<dbReference type="SMART" id="SM00563">
    <property type="entry name" value="PlsC"/>
    <property type="match status" value="1"/>
</dbReference>
<protein>
    <submittedName>
        <fullName evidence="12">Acyltransferase</fullName>
    </submittedName>
</protein>
<evidence type="ECO:0000256" key="7">
    <source>
        <dbReference type="ARBA" id="ARBA00023136"/>
    </source>
</evidence>
<accession>A0A2T3A987</accession>
<dbReference type="AlphaFoldDB" id="A0A2T3A987"/>
<evidence type="ECO:0000256" key="5">
    <source>
        <dbReference type="ARBA" id="ARBA00022989"/>
    </source>
</evidence>
<dbReference type="FunCoup" id="A0A2T3A987">
    <property type="interactions" value="64"/>
</dbReference>
<dbReference type="InParanoid" id="A0A2T3A987"/>
<name>A0A2T3A987_9PEZI</name>
<keyword evidence="6" id="KW-0443">Lipid metabolism</keyword>
<comment type="subcellular location">
    <subcellularLocation>
        <location evidence="1">Membrane</location>
    </subcellularLocation>
</comment>
<feature type="region of interest" description="Disordered" evidence="9">
    <location>
        <begin position="1"/>
        <end position="20"/>
    </location>
</feature>
<dbReference type="PANTHER" id="PTHR23063">
    <property type="entry name" value="PHOSPHOLIPID ACYLTRANSFERASE"/>
    <property type="match status" value="1"/>
</dbReference>
<keyword evidence="7 10" id="KW-0472">Membrane</keyword>